<comment type="caution">
    <text evidence="1">The sequence shown here is derived from an EMBL/GenBank/DDBJ whole genome shotgun (WGS) entry which is preliminary data.</text>
</comment>
<protein>
    <submittedName>
        <fullName evidence="1">Uncharacterized protein</fullName>
    </submittedName>
</protein>
<dbReference type="RefSeq" id="WP_008160981.1">
    <property type="nucleotide sequence ID" value="NZ_AOHX01000029.1"/>
</dbReference>
<dbReference type="AlphaFoldDB" id="L9WBC0"/>
<dbReference type="eggNOG" id="ENOG502N5F4">
    <property type="taxonomic scope" value="Archaea"/>
</dbReference>
<dbReference type="OrthoDB" id="351094at2157"/>
<reference evidence="1 2" key="1">
    <citation type="journal article" date="2014" name="PLoS Genet.">
        <title>Phylogenetically driven sequencing of extremely halophilic archaea reveals strategies for static and dynamic osmo-response.</title>
        <authorList>
            <person name="Becker E.A."/>
            <person name="Seitzer P.M."/>
            <person name="Tritt A."/>
            <person name="Larsen D."/>
            <person name="Krusor M."/>
            <person name="Yao A.I."/>
            <person name="Wu D."/>
            <person name="Madern D."/>
            <person name="Eisen J.A."/>
            <person name="Darling A.E."/>
            <person name="Facciotti M.T."/>
        </authorList>
    </citation>
    <scope>NUCLEOTIDE SEQUENCE [LARGE SCALE GENOMIC DNA]</scope>
    <source>
        <strain evidence="1 2">JCM 14089</strain>
    </source>
</reference>
<sequence length="232" mass="26465">MNTFNIENTLAESIHVDTTKDGAELRFDGNTLGFKPSSNRRGYSITNDWNNRHFTIGFNENSVLYHLTREDLDDRESGKGNMQRGEFVAEMYGYVRSLAHPVHEDNVEFDLVGAFDLDAAREYMEEQGVIEYTNTGLTVDNTRENRLIDELEENPAKVGELLTEVLNPVPFDEIRGSGEIVFARPSYDRIELVFLYPNEYVGIVRARDLFERLVYGGGSQIIDHVLRSVTTD</sequence>
<keyword evidence="2" id="KW-1185">Reference proteome</keyword>
<evidence type="ECO:0000313" key="1">
    <source>
        <dbReference type="EMBL" id="ELY46657.1"/>
    </source>
</evidence>
<dbReference type="STRING" id="1230460.C495_06103"/>
<name>L9WBC0_9EURY</name>
<gene>
    <name evidence="1" type="ORF">C495_06103</name>
</gene>
<organism evidence="1 2">
    <name type="scientific">Natronorubrum sulfidifaciens JCM 14089</name>
    <dbReference type="NCBI Taxonomy" id="1230460"/>
    <lineage>
        <taxon>Archaea</taxon>
        <taxon>Methanobacteriati</taxon>
        <taxon>Methanobacteriota</taxon>
        <taxon>Stenosarchaea group</taxon>
        <taxon>Halobacteria</taxon>
        <taxon>Halobacteriales</taxon>
        <taxon>Natrialbaceae</taxon>
        <taxon>Natronorubrum</taxon>
    </lineage>
</organism>
<evidence type="ECO:0000313" key="2">
    <source>
        <dbReference type="Proteomes" id="UP000011661"/>
    </source>
</evidence>
<dbReference type="EMBL" id="AOHX01000029">
    <property type="protein sequence ID" value="ELY46657.1"/>
    <property type="molecule type" value="Genomic_DNA"/>
</dbReference>
<accession>L9WBC0</accession>
<proteinExistence type="predicted"/>
<dbReference type="Proteomes" id="UP000011661">
    <property type="component" value="Unassembled WGS sequence"/>
</dbReference>